<gene>
    <name evidence="11" type="ORF">QGN23_08590</name>
</gene>
<dbReference type="NCBIfam" id="TIGR04056">
    <property type="entry name" value="OMP_RagA_SusC"/>
    <property type="match status" value="1"/>
</dbReference>
<dbReference type="InterPro" id="IPR037066">
    <property type="entry name" value="Plug_dom_sf"/>
</dbReference>
<dbReference type="RefSeq" id="WP_282903917.1">
    <property type="nucleotide sequence ID" value="NZ_CP124855.1"/>
</dbReference>
<dbReference type="Gene3D" id="2.170.130.10">
    <property type="entry name" value="TonB-dependent receptor, plug domain"/>
    <property type="match status" value="1"/>
</dbReference>
<keyword evidence="12" id="KW-1185">Reference proteome</keyword>
<accession>A0ABY8R9Y5</accession>
<dbReference type="EMBL" id="CP124855">
    <property type="protein sequence ID" value="WHF50494.1"/>
    <property type="molecule type" value="Genomic_DNA"/>
</dbReference>
<dbReference type="Proteomes" id="UP001241656">
    <property type="component" value="Chromosome"/>
</dbReference>
<keyword evidence="3 8" id="KW-1134">Transmembrane beta strand</keyword>
<dbReference type="NCBIfam" id="TIGR04057">
    <property type="entry name" value="SusC_RagA_signa"/>
    <property type="match status" value="1"/>
</dbReference>
<evidence type="ECO:0000256" key="8">
    <source>
        <dbReference type="PROSITE-ProRule" id="PRU01360"/>
    </source>
</evidence>
<keyword evidence="6 8" id="KW-0472">Membrane</keyword>
<evidence type="ECO:0000256" key="3">
    <source>
        <dbReference type="ARBA" id="ARBA00022452"/>
    </source>
</evidence>
<evidence type="ECO:0000256" key="2">
    <source>
        <dbReference type="ARBA" id="ARBA00022448"/>
    </source>
</evidence>
<evidence type="ECO:0000256" key="1">
    <source>
        <dbReference type="ARBA" id="ARBA00004571"/>
    </source>
</evidence>
<comment type="subcellular location">
    <subcellularLocation>
        <location evidence="1 8">Cell outer membrane</location>
        <topology evidence="1 8">Multi-pass membrane protein</topology>
    </subcellularLocation>
</comment>
<keyword evidence="7 8" id="KW-0998">Cell outer membrane</keyword>
<feature type="signal peptide" evidence="9">
    <location>
        <begin position="1"/>
        <end position="23"/>
    </location>
</feature>
<dbReference type="InterPro" id="IPR012910">
    <property type="entry name" value="Plug_dom"/>
</dbReference>
<evidence type="ECO:0000256" key="7">
    <source>
        <dbReference type="ARBA" id="ARBA00023237"/>
    </source>
</evidence>
<evidence type="ECO:0000313" key="11">
    <source>
        <dbReference type="EMBL" id="WHF50494.1"/>
    </source>
</evidence>
<evidence type="ECO:0000256" key="6">
    <source>
        <dbReference type="ARBA" id="ARBA00023136"/>
    </source>
</evidence>
<comment type="similarity">
    <text evidence="8">Belongs to the TonB-dependent receptor family.</text>
</comment>
<reference evidence="11 12" key="1">
    <citation type="submission" date="2023-05" db="EMBL/GenBank/DDBJ databases">
        <title>Genomic insight into Chryseobacterium sp. wdc7 isolated forest soil (Gotjawal).</title>
        <authorList>
            <person name="Park S.-J."/>
        </authorList>
    </citation>
    <scope>NUCLEOTIDE SEQUENCE [LARGE SCALE GENOMIC DNA]</scope>
    <source>
        <strain evidence="12">wdc7</strain>
    </source>
</reference>
<dbReference type="PROSITE" id="PS52016">
    <property type="entry name" value="TONB_DEPENDENT_REC_3"/>
    <property type="match status" value="1"/>
</dbReference>
<evidence type="ECO:0000256" key="5">
    <source>
        <dbReference type="ARBA" id="ARBA00022729"/>
    </source>
</evidence>
<dbReference type="PANTHER" id="PTHR30069:SF29">
    <property type="entry name" value="HEMOGLOBIN AND HEMOGLOBIN-HAPTOGLOBIN-BINDING PROTEIN 1-RELATED"/>
    <property type="match status" value="1"/>
</dbReference>
<sequence length="936" mass="102758">MNVKLRILSAGVCFFIGSQTLMAQKDSIKTQNIEEVVMVGFGQKKSVKELTGSVGTIKQDAIKDIPVASVDKMLQGRVSGVQTGNASGQPGGFASVRVRGIASVNGGVSPIYIVDGVRVTSGDLTRGAITANALANINSDDIESINVLKDASSTAVYGADAGAGVIVITTKSGKKGKPKISLNFEQGTNSRAVEGLKGLTTDQYRRVLSYAFGNYYGETPEQITAEIINGDLGAAPKYIFTSPYNTDWRDVTSRTAYQNSVNASISGGNDKLTYYNSANYFLQESELKGSDFKRLGFTSKVDYQATDRFKIGTDLQMSYGKINTLPNGGGFANPILFEVFGRPTDPGFNPDGSYYLGVNGRLSNNLFNPGYLAEHNYFRAETSKMFGNIYGEYKIVKNLNYRISFGTEYINVENNSYYNPIHGDGYGVNGRKTESIERFFNWNLQNVLDYNFKIGEKNKFDVRLIQESYQRQNHAVGAGATVVGSPNLQSLSNFIKPASFLGEKGKSSRTGYAAVFNYDYDKFFLLDASVRRDALSNFTPGQKWGTFYSVGAGVDIARLDVVKNMDVISQMKFRASYGKVGNTIGSTPYSLFYYTTNYNDLPAASYNYVYNPDLKWETVKPLSVGIDMGFLNDRITLTAEYYNKKTDDLVFSVPLSLSQGLSVMDVNVGSLLNKGYEFTLNADIIRKDDFKLSIGGNFSTLDNSITKLYGGQDIITGSTILREGEGVGTFYMRKWAGVDAANGDPLWYVNGVDGETTNKYANAQLAVQGNSFSKVYGGGNLNVMYHGFSLSVLGTYGFGGKVLNDWGQYTQSDGQYTYSYAGSQDAMDFWTPENPNAANPKPVYNNANSSNRVSTRFLAKTDYLRLSNIRIGYKFDGNLLKSSGLAGFEVYAQGNNILTHTYDKNLRFDPENNLNAGNNLNLPIQKTYSVGFNLQF</sequence>
<dbReference type="InterPro" id="IPR036942">
    <property type="entry name" value="Beta-barrel_TonB_sf"/>
</dbReference>
<keyword evidence="5 9" id="KW-0732">Signal</keyword>
<feature type="domain" description="TonB-dependent receptor plug" evidence="10">
    <location>
        <begin position="47"/>
        <end position="165"/>
    </location>
</feature>
<evidence type="ECO:0000313" key="12">
    <source>
        <dbReference type="Proteomes" id="UP001241656"/>
    </source>
</evidence>
<organism evidence="11 12">
    <name type="scientific">Chryseobacterium gotjawalense</name>
    <dbReference type="NCBI Taxonomy" id="3042315"/>
    <lineage>
        <taxon>Bacteria</taxon>
        <taxon>Pseudomonadati</taxon>
        <taxon>Bacteroidota</taxon>
        <taxon>Flavobacteriia</taxon>
        <taxon>Flavobacteriales</taxon>
        <taxon>Weeksellaceae</taxon>
        <taxon>Chryseobacterium group</taxon>
        <taxon>Chryseobacterium</taxon>
    </lineage>
</organism>
<name>A0ABY8R9Y5_9FLAO</name>
<evidence type="ECO:0000256" key="4">
    <source>
        <dbReference type="ARBA" id="ARBA00022692"/>
    </source>
</evidence>
<protein>
    <submittedName>
        <fullName evidence="11">SusC/RagA family TonB-linked outer membrane protein</fullName>
    </submittedName>
</protein>
<proteinExistence type="inferred from homology"/>
<dbReference type="Gene3D" id="2.40.170.20">
    <property type="entry name" value="TonB-dependent receptor, beta-barrel domain"/>
    <property type="match status" value="1"/>
</dbReference>
<dbReference type="InterPro" id="IPR023996">
    <property type="entry name" value="TonB-dep_OMP_SusC/RagA"/>
</dbReference>
<feature type="chain" id="PRO_5047273934" evidence="9">
    <location>
        <begin position="24"/>
        <end position="936"/>
    </location>
</feature>
<dbReference type="PANTHER" id="PTHR30069">
    <property type="entry name" value="TONB-DEPENDENT OUTER MEMBRANE RECEPTOR"/>
    <property type="match status" value="1"/>
</dbReference>
<dbReference type="InterPro" id="IPR023997">
    <property type="entry name" value="TonB-dep_OMP_SusC/RagA_CS"/>
</dbReference>
<dbReference type="SUPFAM" id="SSF56935">
    <property type="entry name" value="Porins"/>
    <property type="match status" value="1"/>
</dbReference>
<dbReference type="Pfam" id="PF07715">
    <property type="entry name" value="Plug"/>
    <property type="match status" value="1"/>
</dbReference>
<keyword evidence="4 8" id="KW-0812">Transmembrane</keyword>
<evidence type="ECO:0000259" key="10">
    <source>
        <dbReference type="Pfam" id="PF07715"/>
    </source>
</evidence>
<keyword evidence="2 8" id="KW-0813">Transport</keyword>
<evidence type="ECO:0000256" key="9">
    <source>
        <dbReference type="SAM" id="SignalP"/>
    </source>
</evidence>
<dbReference type="InterPro" id="IPR039426">
    <property type="entry name" value="TonB-dep_rcpt-like"/>
</dbReference>